<dbReference type="Gene3D" id="2.60.120.10">
    <property type="entry name" value="Jelly Rolls"/>
    <property type="match status" value="1"/>
</dbReference>
<dbReference type="GO" id="GO:0003700">
    <property type="term" value="F:DNA-binding transcription factor activity"/>
    <property type="evidence" value="ECO:0007669"/>
    <property type="project" value="TreeGrafter"/>
</dbReference>
<dbReference type="InterPro" id="IPR012318">
    <property type="entry name" value="HTH_CRP"/>
</dbReference>
<evidence type="ECO:0000256" key="3">
    <source>
        <dbReference type="ARBA" id="ARBA00023163"/>
    </source>
</evidence>
<dbReference type="InterPro" id="IPR036388">
    <property type="entry name" value="WH-like_DNA-bd_sf"/>
</dbReference>
<dbReference type="EMBL" id="CP029550">
    <property type="protein sequence ID" value="AWN43691.1"/>
    <property type="molecule type" value="Genomic_DNA"/>
</dbReference>
<dbReference type="PROSITE" id="PS51063">
    <property type="entry name" value="HTH_CRP_2"/>
    <property type="match status" value="1"/>
</dbReference>
<dbReference type="GO" id="GO:0003677">
    <property type="term" value="F:DNA binding"/>
    <property type="evidence" value="ECO:0007669"/>
    <property type="project" value="UniProtKB-KW"/>
</dbReference>
<dbReference type="Proteomes" id="UP000245926">
    <property type="component" value="Chromosome"/>
</dbReference>
<dbReference type="PANTHER" id="PTHR24567:SF74">
    <property type="entry name" value="HTH-TYPE TRANSCRIPTIONAL REGULATOR ARCR"/>
    <property type="match status" value="1"/>
</dbReference>
<dbReference type="SUPFAM" id="SSF46785">
    <property type="entry name" value="Winged helix' DNA-binding domain"/>
    <property type="match status" value="1"/>
</dbReference>
<dbReference type="SMART" id="SM00419">
    <property type="entry name" value="HTH_CRP"/>
    <property type="match status" value="1"/>
</dbReference>
<dbReference type="InterPro" id="IPR014710">
    <property type="entry name" value="RmlC-like_jellyroll"/>
</dbReference>
<evidence type="ECO:0000256" key="2">
    <source>
        <dbReference type="ARBA" id="ARBA00023125"/>
    </source>
</evidence>
<dbReference type="InterPro" id="IPR000595">
    <property type="entry name" value="cNMP-bd_dom"/>
</dbReference>
<feature type="domain" description="HTH crp-type" evidence="4">
    <location>
        <begin position="159"/>
        <end position="225"/>
    </location>
</feature>
<dbReference type="GO" id="GO:0005829">
    <property type="term" value="C:cytosol"/>
    <property type="evidence" value="ECO:0007669"/>
    <property type="project" value="TreeGrafter"/>
</dbReference>
<dbReference type="InterPro" id="IPR050397">
    <property type="entry name" value="Env_Response_Regulators"/>
</dbReference>
<dbReference type="InterPro" id="IPR036390">
    <property type="entry name" value="WH_DNA-bd_sf"/>
</dbReference>
<name>A0A2U8WDS1_9HYPH</name>
<organism evidence="5 6">
    <name type="scientific">Methylobacterium durans</name>
    <dbReference type="NCBI Taxonomy" id="2202825"/>
    <lineage>
        <taxon>Bacteria</taxon>
        <taxon>Pseudomonadati</taxon>
        <taxon>Pseudomonadota</taxon>
        <taxon>Alphaproteobacteria</taxon>
        <taxon>Hyphomicrobiales</taxon>
        <taxon>Methylobacteriaceae</taxon>
        <taxon>Methylobacterium</taxon>
    </lineage>
</organism>
<dbReference type="RefSeq" id="WP_109894734.1">
    <property type="nucleotide sequence ID" value="NZ_CP029550.1"/>
</dbReference>
<gene>
    <name evidence="5" type="ORF">DK389_28225</name>
</gene>
<evidence type="ECO:0000313" key="5">
    <source>
        <dbReference type="EMBL" id="AWN43691.1"/>
    </source>
</evidence>
<evidence type="ECO:0000259" key="4">
    <source>
        <dbReference type="PROSITE" id="PS51063"/>
    </source>
</evidence>
<evidence type="ECO:0000256" key="1">
    <source>
        <dbReference type="ARBA" id="ARBA00023015"/>
    </source>
</evidence>
<evidence type="ECO:0000313" key="6">
    <source>
        <dbReference type="Proteomes" id="UP000245926"/>
    </source>
</evidence>
<reference evidence="6" key="1">
    <citation type="submission" date="2018-05" db="EMBL/GenBank/DDBJ databases">
        <title>Complete Genome Sequence of Methylobacterium sp. 17SD2-17.</title>
        <authorList>
            <person name="Srinivasan S."/>
        </authorList>
    </citation>
    <scope>NUCLEOTIDE SEQUENCE [LARGE SCALE GENOMIC DNA]</scope>
    <source>
        <strain evidence="6">17SD2-17</strain>
    </source>
</reference>
<dbReference type="KEGG" id="mets:DK389_28225"/>
<keyword evidence="3" id="KW-0804">Transcription</keyword>
<dbReference type="CDD" id="cd00038">
    <property type="entry name" value="CAP_ED"/>
    <property type="match status" value="1"/>
</dbReference>
<dbReference type="SUPFAM" id="SSF51206">
    <property type="entry name" value="cAMP-binding domain-like"/>
    <property type="match status" value="1"/>
</dbReference>
<dbReference type="InterPro" id="IPR018490">
    <property type="entry name" value="cNMP-bd_dom_sf"/>
</dbReference>
<keyword evidence="1" id="KW-0805">Transcription regulation</keyword>
<keyword evidence="6" id="KW-1185">Reference proteome</keyword>
<dbReference type="PANTHER" id="PTHR24567">
    <property type="entry name" value="CRP FAMILY TRANSCRIPTIONAL REGULATORY PROTEIN"/>
    <property type="match status" value="1"/>
</dbReference>
<dbReference type="Pfam" id="PF13545">
    <property type="entry name" value="HTH_Crp_2"/>
    <property type="match status" value="1"/>
</dbReference>
<dbReference type="AlphaFoldDB" id="A0A2U8WDS1"/>
<sequence length="257" mass="27899">MDAVLPQVSTDTPRDAAAPTIRNRLLRALPAEDLALLRGRAETVIVEAGTRLAPANAPMTDAFFLESGLASVSLATADGSRLEVGITGREGLVSPALALGVERTPFETEIRIGGQALRIGTETLREAMGRSDALRRLLMRYVQVVTLWTSQTALSNRRHKTEERLARWLLLVHDRLDGDDLALTHETLSNMLGVHRPGVTVAVHELESAGMIATRRGLITILDRDKLVRLAGTSYGFAEAEYERLIGPLRGLGRAPA</sequence>
<keyword evidence="2" id="KW-0238">DNA-binding</keyword>
<dbReference type="Gene3D" id="1.10.10.10">
    <property type="entry name" value="Winged helix-like DNA-binding domain superfamily/Winged helix DNA-binding domain"/>
    <property type="match status" value="1"/>
</dbReference>
<proteinExistence type="predicted"/>
<accession>A0A2U8WDS1</accession>
<protein>
    <submittedName>
        <fullName evidence="5">Crp/Fnr family transcriptional regulator</fullName>
    </submittedName>
</protein>
<dbReference type="OrthoDB" id="7506088at2"/>